<comment type="caution">
    <text evidence="1">The sequence shown here is derived from an EMBL/GenBank/DDBJ whole genome shotgun (WGS) entry which is preliminary data.</text>
</comment>
<accession>A0AAE1CXN7</accession>
<evidence type="ECO:0000313" key="1">
    <source>
        <dbReference type="EMBL" id="KAK3743375.1"/>
    </source>
</evidence>
<organism evidence="1 2">
    <name type="scientific">Elysia crispata</name>
    <name type="common">lettuce slug</name>
    <dbReference type="NCBI Taxonomy" id="231223"/>
    <lineage>
        <taxon>Eukaryota</taxon>
        <taxon>Metazoa</taxon>
        <taxon>Spiralia</taxon>
        <taxon>Lophotrochozoa</taxon>
        <taxon>Mollusca</taxon>
        <taxon>Gastropoda</taxon>
        <taxon>Heterobranchia</taxon>
        <taxon>Euthyneura</taxon>
        <taxon>Panpulmonata</taxon>
        <taxon>Sacoglossa</taxon>
        <taxon>Placobranchoidea</taxon>
        <taxon>Plakobranchidae</taxon>
        <taxon>Elysia</taxon>
    </lineage>
</organism>
<name>A0AAE1CXN7_9GAST</name>
<reference evidence="1" key="1">
    <citation type="journal article" date="2023" name="G3 (Bethesda)">
        <title>A reference genome for the long-term kleptoplast-retaining sea slug Elysia crispata morphotype clarki.</title>
        <authorList>
            <person name="Eastman K.E."/>
            <person name="Pendleton A.L."/>
            <person name="Shaikh M.A."/>
            <person name="Suttiyut T."/>
            <person name="Ogas R."/>
            <person name="Tomko P."/>
            <person name="Gavelis G."/>
            <person name="Widhalm J.R."/>
            <person name="Wisecaver J.H."/>
        </authorList>
    </citation>
    <scope>NUCLEOTIDE SEQUENCE</scope>
    <source>
        <strain evidence="1">ECLA1</strain>
    </source>
</reference>
<dbReference type="AlphaFoldDB" id="A0AAE1CXN7"/>
<sequence>MTPTGSDARVTLYGGKKRGSNPTCSCRGFWYLPWWPLNLPIIIPNPELGQEQVERRAVVAVVVGKINAAAVNNAIKQGRDDHFVLKEIITTPAK</sequence>
<proteinExistence type="predicted"/>
<keyword evidence="2" id="KW-1185">Reference proteome</keyword>
<gene>
    <name evidence="1" type="ORF">RRG08_061311</name>
</gene>
<dbReference type="Proteomes" id="UP001283361">
    <property type="component" value="Unassembled WGS sequence"/>
</dbReference>
<protein>
    <submittedName>
        <fullName evidence="1">Uncharacterized protein</fullName>
    </submittedName>
</protein>
<dbReference type="EMBL" id="JAWDGP010006314">
    <property type="protein sequence ID" value="KAK3743375.1"/>
    <property type="molecule type" value="Genomic_DNA"/>
</dbReference>
<evidence type="ECO:0000313" key="2">
    <source>
        <dbReference type="Proteomes" id="UP001283361"/>
    </source>
</evidence>